<dbReference type="Proteomes" id="UP000254181">
    <property type="component" value="Unassembled WGS sequence"/>
</dbReference>
<accession>A0A377K6G8</accession>
<protein>
    <submittedName>
        <fullName evidence="1">Uncharacterized protein</fullName>
    </submittedName>
</protein>
<organism evidence="1 2">
    <name type="scientific">Escherichia coli</name>
    <dbReference type="NCBI Taxonomy" id="562"/>
    <lineage>
        <taxon>Bacteria</taxon>
        <taxon>Pseudomonadati</taxon>
        <taxon>Pseudomonadota</taxon>
        <taxon>Gammaproteobacteria</taxon>
        <taxon>Enterobacterales</taxon>
        <taxon>Enterobacteriaceae</taxon>
        <taxon>Escherichia</taxon>
    </lineage>
</organism>
<gene>
    <name evidence="1" type="ORF">NCTC9075_03457</name>
</gene>
<evidence type="ECO:0000313" key="2">
    <source>
        <dbReference type="Proteomes" id="UP000254181"/>
    </source>
</evidence>
<name>A0A377K6G8_ECOLX</name>
<reference evidence="1 2" key="1">
    <citation type="submission" date="2018-06" db="EMBL/GenBank/DDBJ databases">
        <authorList>
            <consortium name="Pathogen Informatics"/>
            <person name="Doyle S."/>
        </authorList>
    </citation>
    <scope>NUCLEOTIDE SEQUENCE [LARGE SCALE GENOMIC DNA]</scope>
    <source>
        <strain evidence="1 2">NCTC9075</strain>
    </source>
</reference>
<sequence>MIQVSERLFLRYLPVLVWHGFYPWEAGCATITGSIPGVPPQPDAG</sequence>
<dbReference type="AlphaFoldDB" id="A0A377K6G8"/>
<proteinExistence type="predicted"/>
<dbReference type="EMBL" id="UGEM01000004">
    <property type="protein sequence ID" value="STP20018.1"/>
    <property type="molecule type" value="Genomic_DNA"/>
</dbReference>
<evidence type="ECO:0000313" key="1">
    <source>
        <dbReference type="EMBL" id="STP20018.1"/>
    </source>
</evidence>